<reference evidence="1 2" key="1">
    <citation type="submission" date="2018-09" db="EMBL/GenBank/DDBJ databases">
        <title>Genomic investigation of the strawberry pathogen Phytophthora fragariae indicates pathogenicity is determined by transcriptional variation in three key races.</title>
        <authorList>
            <person name="Adams T.M."/>
            <person name="Armitage A.D."/>
            <person name="Sobczyk M.K."/>
            <person name="Bates H.J."/>
            <person name="Dunwell J.M."/>
            <person name="Nellist C.F."/>
            <person name="Harrison R.J."/>
        </authorList>
    </citation>
    <scope>NUCLEOTIDE SEQUENCE [LARGE SCALE GENOMIC DNA]</scope>
    <source>
        <strain evidence="1 2">SCRP324</strain>
    </source>
</reference>
<evidence type="ECO:0000313" key="2">
    <source>
        <dbReference type="Proteomes" id="UP000435112"/>
    </source>
</evidence>
<sequence>MADKHKCEASVLSKFAQPFLGEDEQVCYMALLCGDDEDKGDKNAEQQKKITRMEKFRLDPVVIKSKEDERFPSFPLYIATHALL</sequence>
<proteinExistence type="predicted"/>
<organism evidence="1 2">
    <name type="scientific">Phytophthora rubi</name>
    <dbReference type="NCBI Taxonomy" id="129364"/>
    <lineage>
        <taxon>Eukaryota</taxon>
        <taxon>Sar</taxon>
        <taxon>Stramenopiles</taxon>
        <taxon>Oomycota</taxon>
        <taxon>Peronosporomycetes</taxon>
        <taxon>Peronosporales</taxon>
        <taxon>Peronosporaceae</taxon>
        <taxon>Phytophthora</taxon>
    </lineage>
</organism>
<evidence type="ECO:0000313" key="1">
    <source>
        <dbReference type="EMBL" id="KAE8951842.1"/>
    </source>
</evidence>
<name>A0A6A3G382_9STRA</name>
<dbReference type="Proteomes" id="UP000435112">
    <property type="component" value="Unassembled WGS sequence"/>
</dbReference>
<accession>A0A6A3G382</accession>
<dbReference type="OrthoDB" id="110859at2759"/>
<protein>
    <submittedName>
        <fullName evidence="1">Uncharacterized protein</fullName>
    </submittedName>
</protein>
<dbReference type="EMBL" id="QXFU01012183">
    <property type="protein sequence ID" value="KAE8951842.1"/>
    <property type="molecule type" value="Genomic_DNA"/>
</dbReference>
<dbReference type="AlphaFoldDB" id="A0A6A3G382"/>
<gene>
    <name evidence="1" type="ORF">PR002_g32845</name>
</gene>
<comment type="caution">
    <text evidence="1">The sequence shown here is derived from an EMBL/GenBank/DDBJ whole genome shotgun (WGS) entry which is preliminary data.</text>
</comment>